<organism evidence="2 3">
    <name type="scientific">Hyaloscypha variabilis (strain UAMH 11265 / GT02V1 / F)</name>
    <name type="common">Meliniomyces variabilis</name>
    <dbReference type="NCBI Taxonomy" id="1149755"/>
    <lineage>
        <taxon>Eukaryota</taxon>
        <taxon>Fungi</taxon>
        <taxon>Dikarya</taxon>
        <taxon>Ascomycota</taxon>
        <taxon>Pezizomycotina</taxon>
        <taxon>Leotiomycetes</taxon>
        <taxon>Helotiales</taxon>
        <taxon>Hyaloscyphaceae</taxon>
        <taxon>Hyaloscypha</taxon>
        <taxon>Hyaloscypha variabilis</taxon>
    </lineage>
</organism>
<dbReference type="AlphaFoldDB" id="A0A2J6RP61"/>
<keyword evidence="1" id="KW-0560">Oxidoreductase</keyword>
<dbReference type="Gene3D" id="3.40.50.720">
    <property type="entry name" value="NAD(P)-binding Rossmann-like Domain"/>
    <property type="match status" value="1"/>
</dbReference>
<evidence type="ECO:0000313" key="2">
    <source>
        <dbReference type="EMBL" id="PMD40307.1"/>
    </source>
</evidence>
<dbReference type="Pfam" id="PF00106">
    <property type="entry name" value="adh_short"/>
    <property type="match status" value="1"/>
</dbReference>
<dbReference type="Proteomes" id="UP000235786">
    <property type="component" value="Unassembled WGS sequence"/>
</dbReference>
<dbReference type="InterPro" id="IPR002347">
    <property type="entry name" value="SDR_fam"/>
</dbReference>
<evidence type="ECO:0000313" key="3">
    <source>
        <dbReference type="Proteomes" id="UP000235786"/>
    </source>
</evidence>
<dbReference type="InterPro" id="IPR036291">
    <property type="entry name" value="NAD(P)-bd_dom_sf"/>
</dbReference>
<dbReference type="PRINTS" id="PR00081">
    <property type="entry name" value="GDHRDH"/>
</dbReference>
<dbReference type="EMBL" id="KZ613945">
    <property type="protein sequence ID" value="PMD40307.1"/>
    <property type="molecule type" value="Genomic_DNA"/>
</dbReference>
<sequence length="331" mass="36696">MTGSPTTSPWQFLASHLFLKLPYPNKEFTGQTIIVTGSNIGMGLEAARHFTRLNASKVILAVRSCSKGLAAKQSIEASTKRLNVVEVWGLDLTSYDSVKAFAARVNGLERLDVVIENAAVFKFEREVQEGNEVSMTVNVISTFLLALLVVPKLRETGVKFNTLPVLTFTGSFTHADARFPERKAEKIFEELNRDDATLKQRYEVSKLIQLFCTRELANRLDKSGKSGRIVISTLNPGFVATAIMREAKWPFTWSLAIMKLLLARTPEEGGRTLVNAAYGGEETHGQYLDDCKLGTVSTFVTSEEGVETQERLWAELSEILEKTQPGIMGNI</sequence>
<keyword evidence="3" id="KW-1185">Reference proteome</keyword>
<protein>
    <submittedName>
        <fullName evidence="2">Putative short-chain dehydrogenase/reductase family protein</fullName>
    </submittedName>
</protein>
<evidence type="ECO:0000256" key="1">
    <source>
        <dbReference type="ARBA" id="ARBA00023002"/>
    </source>
</evidence>
<dbReference type="OrthoDB" id="542013at2759"/>
<name>A0A2J6RP61_HYAVF</name>
<proteinExistence type="predicted"/>
<gene>
    <name evidence="2" type="ORF">L207DRAFT_633357</name>
</gene>
<accession>A0A2J6RP61</accession>
<dbReference type="STRING" id="1149755.A0A2J6RP61"/>
<dbReference type="SUPFAM" id="SSF51735">
    <property type="entry name" value="NAD(P)-binding Rossmann-fold domains"/>
    <property type="match status" value="1"/>
</dbReference>
<dbReference type="PANTHER" id="PTHR43157">
    <property type="entry name" value="PHOSPHATIDYLINOSITOL-GLYCAN BIOSYNTHESIS CLASS F PROTEIN-RELATED"/>
    <property type="match status" value="1"/>
</dbReference>
<reference evidence="2 3" key="1">
    <citation type="submission" date="2016-04" db="EMBL/GenBank/DDBJ databases">
        <title>A degradative enzymes factory behind the ericoid mycorrhizal symbiosis.</title>
        <authorList>
            <consortium name="DOE Joint Genome Institute"/>
            <person name="Martino E."/>
            <person name="Morin E."/>
            <person name="Grelet G."/>
            <person name="Kuo A."/>
            <person name="Kohler A."/>
            <person name="Daghino S."/>
            <person name="Barry K."/>
            <person name="Choi C."/>
            <person name="Cichocki N."/>
            <person name="Clum A."/>
            <person name="Copeland A."/>
            <person name="Hainaut M."/>
            <person name="Haridas S."/>
            <person name="Labutti K."/>
            <person name="Lindquist E."/>
            <person name="Lipzen A."/>
            <person name="Khouja H.-R."/>
            <person name="Murat C."/>
            <person name="Ohm R."/>
            <person name="Olson A."/>
            <person name="Spatafora J."/>
            <person name="Veneault-Fourrey C."/>
            <person name="Henrissat B."/>
            <person name="Grigoriev I."/>
            <person name="Martin F."/>
            <person name="Perotto S."/>
        </authorList>
    </citation>
    <scope>NUCLEOTIDE SEQUENCE [LARGE SCALE GENOMIC DNA]</scope>
    <source>
        <strain evidence="2 3">F</strain>
    </source>
</reference>
<dbReference type="GO" id="GO:0016491">
    <property type="term" value="F:oxidoreductase activity"/>
    <property type="evidence" value="ECO:0007669"/>
    <property type="project" value="UniProtKB-KW"/>
</dbReference>
<dbReference type="PANTHER" id="PTHR43157:SF31">
    <property type="entry name" value="PHOSPHATIDYLINOSITOL-GLYCAN BIOSYNTHESIS CLASS F PROTEIN"/>
    <property type="match status" value="1"/>
</dbReference>